<dbReference type="Proteomes" id="UP000556329">
    <property type="component" value="Unassembled WGS sequence"/>
</dbReference>
<dbReference type="EMBL" id="JACHEF010000014">
    <property type="protein sequence ID" value="MBB6414137.1"/>
    <property type="molecule type" value="Genomic_DNA"/>
</dbReference>
<protein>
    <submittedName>
        <fullName evidence="1">Uncharacterized protein</fullName>
    </submittedName>
</protein>
<reference evidence="1 2" key="1">
    <citation type="submission" date="2020-08" db="EMBL/GenBank/DDBJ databases">
        <title>Genomic Encyclopedia of Type Strains, Phase IV (KMG-IV): sequencing the most valuable type-strain genomes for metagenomic binning, comparative biology and taxonomic classification.</title>
        <authorList>
            <person name="Goeker M."/>
        </authorList>
    </citation>
    <scope>NUCLEOTIDE SEQUENCE [LARGE SCALE GENOMIC DNA]</scope>
    <source>
        <strain evidence="1 2">DSM 100039</strain>
    </source>
</reference>
<evidence type="ECO:0000313" key="2">
    <source>
        <dbReference type="Proteomes" id="UP000556329"/>
    </source>
</evidence>
<keyword evidence="2" id="KW-1185">Reference proteome</keyword>
<sequence length="220" mass="24984">MHERAATRDGAANAVAQVIARIPPIGVDAPLTDQSFSELAMWRSGERSVERTKNEGQKGGAFFRRKQASGQLLTQTEGIEALDRPQARLRKHRGPDRLGTQANWVQDVRARDGELEGMLHIAKEHILALVGRKQDCRTTWQCRQVERRCCRGCRQLFGNDRQHIYAPALTPEYDRIAPVRLGETEHPRATDRRRRDHVDKGFARQSIGLLARGEQFTLEC</sequence>
<dbReference type="AlphaFoldDB" id="A0A841PG21"/>
<accession>A0A841PG21</accession>
<comment type="caution">
    <text evidence="1">The sequence shown here is derived from an EMBL/GenBank/DDBJ whole genome shotgun (WGS) entry which is preliminary data.</text>
</comment>
<evidence type="ECO:0000313" key="1">
    <source>
        <dbReference type="EMBL" id="MBB6414137.1"/>
    </source>
</evidence>
<gene>
    <name evidence="1" type="ORF">HNQ71_006846</name>
</gene>
<organism evidence="1 2">
    <name type="scientific">Mesorhizobium sangaii</name>
    <dbReference type="NCBI Taxonomy" id="505389"/>
    <lineage>
        <taxon>Bacteria</taxon>
        <taxon>Pseudomonadati</taxon>
        <taxon>Pseudomonadota</taxon>
        <taxon>Alphaproteobacteria</taxon>
        <taxon>Hyphomicrobiales</taxon>
        <taxon>Phyllobacteriaceae</taxon>
        <taxon>Mesorhizobium</taxon>
    </lineage>
</organism>
<proteinExistence type="predicted"/>
<name>A0A841PG21_9HYPH</name>